<feature type="transmembrane region" description="Helical" evidence="1">
    <location>
        <begin position="93"/>
        <end position="118"/>
    </location>
</feature>
<sequence length="164" mass="18850">MNILIYLPRTNYFYRYIPLRAACIVISVFQILGFNTFVLINYLDKIFKGSFIAPNIDSNSVSNAIYSPVFWYCLLNTILGWILLEGSAKLKPWLIEIFVVTGFVEVFYFFVCFLINAIVNDVNVTLFLGCGFTFYKLICVNSFLQNLNEKLSKNEVKTPSSENV</sequence>
<name>A0A336MSK7_CULSO</name>
<dbReference type="AlphaFoldDB" id="A0A336MSK7"/>
<feature type="transmembrane region" description="Helical" evidence="1">
    <location>
        <begin position="63"/>
        <end position="84"/>
    </location>
</feature>
<dbReference type="VEuPathDB" id="VectorBase:CSON006570"/>
<feature type="transmembrane region" description="Helical" evidence="1">
    <location>
        <begin position="21"/>
        <end position="43"/>
    </location>
</feature>
<organism evidence="2">
    <name type="scientific">Culicoides sonorensis</name>
    <name type="common">Biting midge</name>
    <dbReference type="NCBI Taxonomy" id="179676"/>
    <lineage>
        <taxon>Eukaryota</taxon>
        <taxon>Metazoa</taxon>
        <taxon>Ecdysozoa</taxon>
        <taxon>Arthropoda</taxon>
        <taxon>Hexapoda</taxon>
        <taxon>Insecta</taxon>
        <taxon>Pterygota</taxon>
        <taxon>Neoptera</taxon>
        <taxon>Endopterygota</taxon>
        <taxon>Diptera</taxon>
        <taxon>Nematocera</taxon>
        <taxon>Chironomoidea</taxon>
        <taxon>Ceratopogonidae</taxon>
        <taxon>Ceratopogoninae</taxon>
        <taxon>Culicoides</taxon>
        <taxon>Monoculicoides</taxon>
    </lineage>
</organism>
<evidence type="ECO:0000313" key="2">
    <source>
        <dbReference type="EMBL" id="SSX33524.1"/>
    </source>
</evidence>
<proteinExistence type="predicted"/>
<feature type="transmembrane region" description="Helical" evidence="1">
    <location>
        <begin position="124"/>
        <end position="144"/>
    </location>
</feature>
<keyword evidence="1" id="KW-1133">Transmembrane helix</keyword>
<gene>
    <name evidence="2" type="primary">CSON006570</name>
</gene>
<evidence type="ECO:0000256" key="1">
    <source>
        <dbReference type="SAM" id="Phobius"/>
    </source>
</evidence>
<protein>
    <submittedName>
        <fullName evidence="2">CSON006570 protein</fullName>
    </submittedName>
</protein>
<reference evidence="2" key="1">
    <citation type="submission" date="2018-07" db="EMBL/GenBank/DDBJ databases">
        <authorList>
            <person name="Quirk P.G."/>
            <person name="Krulwich T.A."/>
        </authorList>
    </citation>
    <scope>NUCLEOTIDE SEQUENCE</scope>
</reference>
<dbReference type="EMBL" id="UFQT01002465">
    <property type="protein sequence ID" value="SSX33524.1"/>
    <property type="molecule type" value="Genomic_DNA"/>
</dbReference>
<keyword evidence="1" id="KW-0812">Transmembrane</keyword>
<keyword evidence="1" id="KW-0472">Membrane</keyword>
<accession>A0A336MSK7</accession>